<evidence type="ECO:0000259" key="3">
    <source>
        <dbReference type="Pfam" id="PF13556"/>
    </source>
</evidence>
<name>A0A1C6RH57_9ACTN</name>
<keyword evidence="1" id="KW-0812">Transmembrane</keyword>
<dbReference type="InterPro" id="IPR051448">
    <property type="entry name" value="CdaR-like_regulators"/>
</dbReference>
<dbReference type="InterPro" id="IPR025736">
    <property type="entry name" value="PucR_C-HTH_dom"/>
</dbReference>
<keyword evidence="1" id="KW-0472">Membrane</keyword>
<dbReference type="STRING" id="47866.GA0074694_1644"/>
<dbReference type="PANTHER" id="PTHR33744:SF17">
    <property type="entry name" value="CONSERVED PROTEIN"/>
    <property type="match status" value="1"/>
</dbReference>
<organism evidence="4 5">
    <name type="scientific">Micromonospora inyonensis</name>
    <dbReference type="NCBI Taxonomy" id="47866"/>
    <lineage>
        <taxon>Bacteria</taxon>
        <taxon>Bacillati</taxon>
        <taxon>Actinomycetota</taxon>
        <taxon>Actinomycetes</taxon>
        <taxon>Micromonosporales</taxon>
        <taxon>Micromonosporaceae</taxon>
        <taxon>Micromonospora</taxon>
    </lineage>
</organism>
<evidence type="ECO:0000256" key="1">
    <source>
        <dbReference type="SAM" id="Phobius"/>
    </source>
</evidence>
<dbReference type="EMBL" id="FMHU01000001">
    <property type="protein sequence ID" value="SCL16507.1"/>
    <property type="molecule type" value="Genomic_DNA"/>
</dbReference>
<dbReference type="Proteomes" id="UP000198906">
    <property type="component" value="Unassembled WGS sequence"/>
</dbReference>
<dbReference type="RefSeq" id="WP_091454787.1">
    <property type="nucleotide sequence ID" value="NZ_FMHU01000001.1"/>
</dbReference>
<protein>
    <submittedName>
        <fullName evidence="4">Purine catabolism regulatory protein-like family protein</fullName>
    </submittedName>
</protein>
<feature type="domain" description="Purine catabolism PurC-like" evidence="2">
    <location>
        <begin position="11"/>
        <end position="124"/>
    </location>
</feature>
<accession>A0A1C6RH57</accession>
<feature type="transmembrane region" description="Helical" evidence="1">
    <location>
        <begin position="68"/>
        <end position="90"/>
    </location>
</feature>
<dbReference type="InterPro" id="IPR042070">
    <property type="entry name" value="PucR_C-HTH_sf"/>
</dbReference>
<dbReference type="InterPro" id="IPR012914">
    <property type="entry name" value="PucR_dom"/>
</dbReference>
<evidence type="ECO:0000259" key="2">
    <source>
        <dbReference type="Pfam" id="PF07905"/>
    </source>
</evidence>
<sequence>MRVNAPTSLREILHRPGLHLRLLTGHAQLDEPVTRVFVTDLLDPKRYMSGGELVLTGLMWRRSPADSAAFVGACAAMGATAIGAGAAAFGCVPEDLLIACQQYEMPLFEVPVEVSFREISDVVATSFWAQRATGLATVLGRQRGLVAAMASGARLADLLSSVAADLGARCWLVSPAGRLMCGTDPLDQSLANRFAATFLGSSRVPTEVRIDDVTYSLHTVRGRPEHRLASWALACTGRSDEPVPPDVTAELVGLAALERVHVDEAARVERRLADQIERALAADAADLPSRLRAGGLEPGSAFLAVAARLTGLLTPADLVVTLLADLVSTTGFAAVTGLTTATAPATDTALAILRLDGDGPVGTDPRADEVVARLRRGVETLRPGIGRGHLAVGVSNVATGSAALTGAVQEALHAVAVAGTGPTGVRCAGEITTHALLIAGVPTATRNSFHERVLGPVLEYDRRYRANLVGTLSVFLESGGSWSQCARQLHLHVNTLRYRMKRIEELTGRDLGRFDDRVDLYLALRVHQPVPG</sequence>
<evidence type="ECO:0000313" key="5">
    <source>
        <dbReference type="Proteomes" id="UP000198906"/>
    </source>
</evidence>
<gene>
    <name evidence="4" type="ORF">GA0074694_1644</name>
</gene>
<keyword evidence="5" id="KW-1185">Reference proteome</keyword>
<proteinExistence type="predicted"/>
<evidence type="ECO:0000313" key="4">
    <source>
        <dbReference type="EMBL" id="SCL16507.1"/>
    </source>
</evidence>
<dbReference type="Pfam" id="PF13556">
    <property type="entry name" value="HTH_30"/>
    <property type="match status" value="1"/>
</dbReference>
<reference evidence="5" key="1">
    <citation type="submission" date="2016-06" db="EMBL/GenBank/DDBJ databases">
        <authorList>
            <person name="Varghese N."/>
        </authorList>
    </citation>
    <scope>NUCLEOTIDE SEQUENCE [LARGE SCALE GENOMIC DNA]</scope>
    <source>
        <strain evidence="5">DSM 46123</strain>
    </source>
</reference>
<keyword evidence="1" id="KW-1133">Transmembrane helix</keyword>
<dbReference type="AlphaFoldDB" id="A0A1C6RH57"/>
<dbReference type="Gene3D" id="1.10.10.2840">
    <property type="entry name" value="PucR C-terminal helix-turn-helix domain"/>
    <property type="match status" value="1"/>
</dbReference>
<feature type="domain" description="PucR C-terminal helix-turn-helix" evidence="3">
    <location>
        <begin position="468"/>
        <end position="526"/>
    </location>
</feature>
<dbReference type="PANTHER" id="PTHR33744">
    <property type="entry name" value="CARBOHYDRATE DIACID REGULATOR"/>
    <property type="match status" value="1"/>
</dbReference>
<dbReference type="Pfam" id="PF07905">
    <property type="entry name" value="PucR"/>
    <property type="match status" value="1"/>
</dbReference>